<evidence type="ECO:0000313" key="9">
    <source>
        <dbReference type="Proteomes" id="UP000051330"/>
    </source>
</evidence>
<dbReference type="SUPFAM" id="SSF53328">
    <property type="entry name" value="Formyltransferase"/>
    <property type="match status" value="1"/>
</dbReference>
<feature type="domain" description="Formyl transferase C-terminal" evidence="7">
    <location>
        <begin position="204"/>
        <end position="301"/>
    </location>
</feature>
<dbReference type="Proteomes" id="UP000051330">
    <property type="component" value="Unassembled WGS sequence"/>
</dbReference>
<dbReference type="InterPro" id="IPR011034">
    <property type="entry name" value="Formyl_transferase-like_C_sf"/>
</dbReference>
<accession>A0A0R1MXT4</accession>
<dbReference type="GO" id="GO:0005829">
    <property type="term" value="C:cytosol"/>
    <property type="evidence" value="ECO:0007669"/>
    <property type="project" value="TreeGrafter"/>
</dbReference>
<dbReference type="STRING" id="1423792.FD09_GL002483"/>
<dbReference type="OrthoDB" id="9802815at2"/>
<dbReference type="SUPFAM" id="SSF50486">
    <property type="entry name" value="FMT C-terminal domain-like"/>
    <property type="match status" value="1"/>
</dbReference>
<dbReference type="InterPro" id="IPR005794">
    <property type="entry name" value="Fmt"/>
</dbReference>
<feature type="binding site" evidence="5">
    <location>
        <begin position="110"/>
        <end position="113"/>
    </location>
    <ligand>
        <name>(6S)-5,6,7,8-tetrahydrofolate</name>
        <dbReference type="ChEBI" id="CHEBI:57453"/>
    </ligand>
</feature>
<dbReference type="RefSeq" id="WP_057819818.1">
    <property type="nucleotide sequence ID" value="NZ_AZEC01000005.1"/>
</dbReference>
<dbReference type="InterPro" id="IPR041711">
    <property type="entry name" value="Met-tRNA-FMT_N"/>
</dbReference>
<dbReference type="PANTHER" id="PTHR11138:SF5">
    <property type="entry name" value="METHIONYL-TRNA FORMYLTRANSFERASE, MITOCHONDRIAL"/>
    <property type="match status" value="1"/>
</dbReference>
<reference evidence="8 9" key="1">
    <citation type="journal article" date="2015" name="Genome Announc.">
        <title>Expanding the biotechnology potential of lactobacilli through comparative genomics of 213 strains and associated genera.</title>
        <authorList>
            <person name="Sun Z."/>
            <person name="Harris H.M."/>
            <person name="McCann A."/>
            <person name="Guo C."/>
            <person name="Argimon S."/>
            <person name="Zhang W."/>
            <person name="Yang X."/>
            <person name="Jeffery I.B."/>
            <person name="Cooney J.C."/>
            <person name="Kagawa T.F."/>
            <person name="Liu W."/>
            <person name="Song Y."/>
            <person name="Salvetti E."/>
            <person name="Wrobel A."/>
            <person name="Rasinkangas P."/>
            <person name="Parkhill J."/>
            <person name="Rea M.C."/>
            <person name="O'Sullivan O."/>
            <person name="Ritari J."/>
            <person name="Douillard F.P."/>
            <person name="Paul Ross R."/>
            <person name="Yang R."/>
            <person name="Briner A.E."/>
            <person name="Felis G.E."/>
            <person name="de Vos W.M."/>
            <person name="Barrangou R."/>
            <person name="Klaenhammer T.R."/>
            <person name="Caufield P.W."/>
            <person name="Cui Y."/>
            <person name="Zhang H."/>
            <person name="O'Toole P.W."/>
        </authorList>
    </citation>
    <scope>NUCLEOTIDE SEQUENCE [LARGE SCALE GENOMIC DNA]</scope>
    <source>
        <strain evidence="8 9">DSM 12744</strain>
    </source>
</reference>
<dbReference type="PATRIC" id="fig|1423792.3.peg.2531"/>
<evidence type="ECO:0000256" key="3">
    <source>
        <dbReference type="ARBA" id="ARBA00022679"/>
    </source>
</evidence>
<dbReference type="CDD" id="cd08646">
    <property type="entry name" value="FMT_core_Met-tRNA-FMT_N"/>
    <property type="match status" value="1"/>
</dbReference>
<dbReference type="CDD" id="cd08704">
    <property type="entry name" value="Met_tRNA_FMT_C"/>
    <property type="match status" value="1"/>
</dbReference>
<keyword evidence="4 5" id="KW-0648">Protein biosynthesis</keyword>
<dbReference type="InterPro" id="IPR044135">
    <property type="entry name" value="Met-tRNA-FMT_C"/>
</dbReference>
<comment type="caution">
    <text evidence="8">The sequence shown here is derived from an EMBL/GenBank/DDBJ whole genome shotgun (WGS) entry which is preliminary data.</text>
</comment>
<dbReference type="EMBL" id="AZEC01000005">
    <property type="protein sequence ID" value="KRL12943.1"/>
    <property type="molecule type" value="Genomic_DNA"/>
</dbReference>
<gene>
    <name evidence="5" type="primary">fmt</name>
    <name evidence="8" type="ORF">FD09_GL002483</name>
</gene>
<dbReference type="HAMAP" id="MF_00182">
    <property type="entry name" value="Formyl_trans"/>
    <property type="match status" value="1"/>
</dbReference>
<evidence type="ECO:0000259" key="6">
    <source>
        <dbReference type="Pfam" id="PF00551"/>
    </source>
</evidence>
<dbReference type="Pfam" id="PF02911">
    <property type="entry name" value="Formyl_trans_C"/>
    <property type="match status" value="1"/>
</dbReference>
<proteinExistence type="inferred from homology"/>
<evidence type="ECO:0000313" key="8">
    <source>
        <dbReference type="EMBL" id="KRL12943.1"/>
    </source>
</evidence>
<evidence type="ECO:0000259" key="7">
    <source>
        <dbReference type="Pfam" id="PF02911"/>
    </source>
</evidence>
<dbReference type="Gene3D" id="3.40.50.12230">
    <property type="match status" value="1"/>
</dbReference>
<dbReference type="PROSITE" id="PS00373">
    <property type="entry name" value="GART"/>
    <property type="match status" value="1"/>
</dbReference>
<dbReference type="NCBIfam" id="TIGR00460">
    <property type="entry name" value="fmt"/>
    <property type="match status" value="1"/>
</dbReference>
<dbReference type="PANTHER" id="PTHR11138">
    <property type="entry name" value="METHIONYL-TRNA FORMYLTRANSFERASE"/>
    <property type="match status" value="1"/>
</dbReference>
<comment type="catalytic activity">
    <reaction evidence="5">
        <text>L-methionyl-tRNA(fMet) + (6R)-10-formyltetrahydrofolate = N-formyl-L-methionyl-tRNA(fMet) + (6S)-5,6,7,8-tetrahydrofolate + H(+)</text>
        <dbReference type="Rhea" id="RHEA:24380"/>
        <dbReference type="Rhea" id="RHEA-COMP:9952"/>
        <dbReference type="Rhea" id="RHEA-COMP:9953"/>
        <dbReference type="ChEBI" id="CHEBI:15378"/>
        <dbReference type="ChEBI" id="CHEBI:57453"/>
        <dbReference type="ChEBI" id="CHEBI:78530"/>
        <dbReference type="ChEBI" id="CHEBI:78844"/>
        <dbReference type="ChEBI" id="CHEBI:195366"/>
        <dbReference type="EC" id="2.1.2.9"/>
    </reaction>
</comment>
<sequence length="317" mass="34140">MTSVVFMGTPDFSVPVLQGLVDKHYDIKAVVTQPDKAVGRKQRLQSSPVKKLATELHLPVLQPSKLSGSPEMAQIIAAQPDLIITAAFGQFLPTKLLQAAKIAAINVHGSLLPAYRGGAPIQRSIMNGDAETGITIMFMAKKMDAGDIIAQKALPIADDDDSGTLFAKLSIVGRDLLLAQLPFIIHGEAKRIPQDETKVSFAYNIKPEEEELGFNHSAIALERQIRALRPDPGAYLRHDGQRIKVWAAIVREDPDNHVPGTVITRTKHELAIACATGALVITKLQPAGKAEMPITSYLNGAGQHVSVGDKFVDGADE</sequence>
<organism evidence="8 9">
    <name type="scientific">Schleiferilactobacillus perolens DSM 12744</name>
    <dbReference type="NCBI Taxonomy" id="1423792"/>
    <lineage>
        <taxon>Bacteria</taxon>
        <taxon>Bacillati</taxon>
        <taxon>Bacillota</taxon>
        <taxon>Bacilli</taxon>
        <taxon>Lactobacillales</taxon>
        <taxon>Lactobacillaceae</taxon>
        <taxon>Schleiferilactobacillus</taxon>
    </lineage>
</organism>
<dbReference type="AlphaFoldDB" id="A0A0R1MXT4"/>
<evidence type="ECO:0000256" key="4">
    <source>
        <dbReference type="ARBA" id="ARBA00022917"/>
    </source>
</evidence>
<evidence type="ECO:0000256" key="5">
    <source>
        <dbReference type="HAMAP-Rule" id="MF_00182"/>
    </source>
</evidence>
<keyword evidence="9" id="KW-1185">Reference proteome</keyword>
<evidence type="ECO:0000256" key="2">
    <source>
        <dbReference type="ARBA" id="ARBA00012261"/>
    </source>
</evidence>
<keyword evidence="3 5" id="KW-0808">Transferase</keyword>
<name>A0A0R1MXT4_9LACO</name>
<feature type="domain" description="Formyl transferase N-terminal" evidence="6">
    <location>
        <begin position="4"/>
        <end position="177"/>
    </location>
</feature>
<comment type="function">
    <text evidence="5">Attaches a formyl group to the free amino group of methionyl-tRNA(fMet). The formyl group appears to play a dual role in the initiator identity of N-formylmethionyl-tRNA by promoting its recognition by IF2 and preventing the misappropriation of this tRNA by the elongation apparatus.</text>
</comment>
<dbReference type="InterPro" id="IPR001555">
    <property type="entry name" value="GART_AS"/>
</dbReference>
<dbReference type="InterPro" id="IPR005793">
    <property type="entry name" value="Formyl_trans_C"/>
</dbReference>
<dbReference type="Pfam" id="PF00551">
    <property type="entry name" value="Formyl_trans_N"/>
    <property type="match status" value="1"/>
</dbReference>
<protein>
    <recommendedName>
        <fullName evidence="2 5">Methionyl-tRNA formyltransferase</fullName>
        <ecNumber evidence="2 5">2.1.2.9</ecNumber>
    </recommendedName>
</protein>
<evidence type="ECO:0000256" key="1">
    <source>
        <dbReference type="ARBA" id="ARBA00010699"/>
    </source>
</evidence>
<dbReference type="EC" id="2.1.2.9" evidence="2 5"/>
<dbReference type="GO" id="GO:0004479">
    <property type="term" value="F:methionyl-tRNA formyltransferase activity"/>
    <property type="evidence" value="ECO:0007669"/>
    <property type="project" value="UniProtKB-UniRule"/>
</dbReference>
<dbReference type="InterPro" id="IPR002376">
    <property type="entry name" value="Formyl_transf_N"/>
</dbReference>
<dbReference type="InterPro" id="IPR036477">
    <property type="entry name" value="Formyl_transf_N_sf"/>
</dbReference>
<comment type="similarity">
    <text evidence="1 5">Belongs to the Fmt family.</text>
</comment>